<reference evidence="1 2" key="1">
    <citation type="submission" date="2018-11" db="EMBL/GenBank/DDBJ databases">
        <authorList>
            <consortium name="Pathogen Informatics"/>
        </authorList>
    </citation>
    <scope>NUCLEOTIDE SEQUENCE [LARGE SCALE GENOMIC DNA]</scope>
    <source>
        <strain evidence="1 2">Zambia</strain>
    </source>
</reference>
<feature type="non-terminal residue" evidence="1">
    <location>
        <position position="1"/>
    </location>
</feature>
<name>A0A183M824_9TREM</name>
<accession>A0A183M824</accession>
<evidence type="ECO:0000313" key="2">
    <source>
        <dbReference type="Proteomes" id="UP000277204"/>
    </source>
</evidence>
<keyword evidence="2" id="KW-1185">Reference proteome</keyword>
<sequence>LTLNEFASLVKLASTLPVILPEYKDLQEFADHITRWRSEVRDLLVNLNKKPFFNNNNNGNNNVNVNDGCIISSISDINTTTNDNSSLYDPNKIELQLRSVLPSVIKVAEYINVGNAIDIELPELNQLKRVSSVT</sequence>
<evidence type="ECO:0000313" key="1">
    <source>
        <dbReference type="EMBL" id="VDO99167.1"/>
    </source>
</evidence>
<dbReference type="EMBL" id="UZAI01007462">
    <property type="protein sequence ID" value="VDO99167.1"/>
    <property type="molecule type" value="Genomic_DNA"/>
</dbReference>
<proteinExistence type="predicted"/>
<organism evidence="1 2">
    <name type="scientific">Schistosoma margrebowiei</name>
    <dbReference type="NCBI Taxonomy" id="48269"/>
    <lineage>
        <taxon>Eukaryota</taxon>
        <taxon>Metazoa</taxon>
        <taxon>Spiralia</taxon>
        <taxon>Lophotrochozoa</taxon>
        <taxon>Platyhelminthes</taxon>
        <taxon>Trematoda</taxon>
        <taxon>Digenea</taxon>
        <taxon>Strigeidida</taxon>
        <taxon>Schistosomatoidea</taxon>
        <taxon>Schistosomatidae</taxon>
        <taxon>Schistosoma</taxon>
    </lineage>
</organism>
<gene>
    <name evidence="1" type="ORF">SMRZ_LOCUS12199</name>
</gene>
<protein>
    <submittedName>
        <fullName evidence="1">Uncharacterized protein</fullName>
    </submittedName>
</protein>
<dbReference type="Proteomes" id="UP000277204">
    <property type="component" value="Unassembled WGS sequence"/>
</dbReference>
<dbReference type="AlphaFoldDB" id="A0A183M824"/>